<feature type="domain" description="Myb-like" evidence="9">
    <location>
        <begin position="60"/>
        <end position="110"/>
    </location>
</feature>
<dbReference type="Gene3D" id="1.10.10.60">
    <property type="entry name" value="Homeodomain-like"/>
    <property type="match status" value="2"/>
</dbReference>
<organism evidence="11">
    <name type="scientific">Diplacus aurantiacus</name>
    <name type="common">Orange bush monkey flower</name>
    <name type="synonym">Mimulus aurantiacus</name>
    <dbReference type="NCBI Taxonomy" id="68869"/>
    <lineage>
        <taxon>Eukaryota</taxon>
        <taxon>Viridiplantae</taxon>
        <taxon>Streptophyta</taxon>
        <taxon>Embryophyta</taxon>
        <taxon>Tracheophyta</taxon>
        <taxon>Spermatophyta</taxon>
        <taxon>Magnoliopsida</taxon>
        <taxon>eudicotyledons</taxon>
        <taxon>Gunneridae</taxon>
        <taxon>Pentapetalae</taxon>
        <taxon>asterids</taxon>
        <taxon>lamiids</taxon>
        <taxon>Lamiales</taxon>
        <taxon>Phrymaceae</taxon>
        <taxon>Diplacus</taxon>
    </lineage>
</organism>
<dbReference type="InterPro" id="IPR001005">
    <property type="entry name" value="SANT/Myb"/>
</dbReference>
<dbReference type="GO" id="GO:0080090">
    <property type="term" value="P:regulation of primary metabolic process"/>
    <property type="evidence" value="ECO:0007669"/>
    <property type="project" value="UniProtKB-ARBA"/>
</dbReference>
<dbReference type="PANTHER" id="PTHR47999:SF24">
    <property type="entry name" value="TRANSCRIPTION FACTOR MYB90"/>
    <property type="match status" value="1"/>
</dbReference>
<dbReference type="SMART" id="SM00717">
    <property type="entry name" value="SANT"/>
    <property type="match status" value="2"/>
</dbReference>
<dbReference type="InterPro" id="IPR015495">
    <property type="entry name" value="Myb_TF_plants"/>
</dbReference>
<dbReference type="AlphaFoldDB" id="M9QPG9"/>
<feature type="domain" description="Myb-like" evidence="9">
    <location>
        <begin position="11"/>
        <end position="59"/>
    </location>
</feature>
<dbReference type="Pfam" id="PF00249">
    <property type="entry name" value="Myb_DNA-binding"/>
    <property type="match status" value="2"/>
</dbReference>
<dbReference type="CDD" id="cd00167">
    <property type="entry name" value="SANT"/>
    <property type="match status" value="2"/>
</dbReference>
<feature type="domain" description="HTH myb-type" evidence="10">
    <location>
        <begin position="10"/>
        <end position="63"/>
    </location>
</feature>
<keyword evidence="4" id="KW-0238">DNA-binding</keyword>
<comment type="subcellular location">
    <subcellularLocation>
        <location evidence="1">Nucleus</location>
    </subcellularLocation>
</comment>
<name>M9QPG9_DIPAU</name>
<keyword evidence="5" id="KW-0010">Activator</keyword>
<dbReference type="InterPro" id="IPR009057">
    <property type="entry name" value="Homeodomain-like_sf"/>
</dbReference>
<keyword evidence="3" id="KW-0805">Transcription regulation</keyword>
<evidence type="ECO:0000256" key="1">
    <source>
        <dbReference type="ARBA" id="ARBA00004123"/>
    </source>
</evidence>
<feature type="region of interest" description="Disordered" evidence="8">
    <location>
        <begin position="116"/>
        <end position="179"/>
    </location>
</feature>
<keyword evidence="7" id="KW-0539">Nucleus</keyword>
<feature type="compositionally biased region" description="Polar residues" evidence="8">
    <location>
        <begin position="169"/>
        <end position="179"/>
    </location>
</feature>
<dbReference type="GO" id="GO:0003677">
    <property type="term" value="F:DNA binding"/>
    <property type="evidence" value="ECO:0007669"/>
    <property type="project" value="UniProtKB-KW"/>
</dbReference>
<gene>
    <name evidence="11" type="primary">Myb2</name>
</gene>
<feature type="compositionally biased region" description="Low complexity" evidence="8">
    <location>
        <begin position="116"/>
        <end position="125"/>
    </location>
</feature>
<proteinExistence type="predicted"/>
<dbReference type="PROSITE" id="PS50090">
    <property type="entry name" value="MYB_LIKE"/>
    <property type="match status" value="2"/>
</dbReference>
<evidence type="ECO:0000313" key="11">
    <source>
        <dbReference type="EMBL" id="AGI61040.1"/>
    </source>
</evidence>
<evidence type="ECO:0000256" key="4">
    <source>
        <dbReference type="ARBA" id="ARBA00023125"/>
    </source>
</evidence>
<dbReference type="SUPFAM" id="SSF46689">
    <property type="entry name" value="Homeodomain-like"/>
    <property type="match status" value="1"/>
</dbReference>
<accession>M9QPG9</accession>
<evidence type="ECO:0000256" key="6">
    <source>
        <dbReference type="ARBA" id="ARBA00023163"/>
    </source>
</evidence>
<dbReference type="InterPro" id="IPR017930">
    <property type="entry name" value="Myb_dom"/>
</dbReference>
<dbReference type="FunFam" id="1.10.10.60:FF:000218">
    <property type="entry name" value="Myb transcription factor"/>
    <property type="match status" value="1"/>
</dbReference>
<feature type="domain" description="HTH myb-type" evidence="10">
    <location>
        <begin position="64"/>
        <end position="114"/>
    </location>
</feature>
<evidence type="ECO:0000256" key="3">
    <source>
        <dbReference type="ARBA" id="ARBA00023015"/>
    </source>
</evidence>
<evidence type="ECO:0000256" key="8">
    <source>
        <dbReference type="SAM" id="MobiDB-lite"/>
    </source>
</evidence>
<sequence length="275" mass="31110">MDTNRVLLGVRKGAWTKDEDNLLRKCVDKFGEGKWHLVPLRAGLNRCRKSCRLRWLNYLRPNLKRGHFNKDEADLILRLHNLLGNRWSLIAGRLPGRTANDVKNFWNVHFEKKSPATTAATATATGESSRGTKTITRSNIIRPQPRNFSKSQVPVVTKITSQKKDDENPNNSNRSGSFSRQILGQNDCINIVSDEDPKTGEPSDIPLPPEHEMDECIRWWSNLLEMSENEEENPFSLPGQDCPFMGPGLGDDRTTNCSLDDDDDVLGLVNLENCQ</sequence>
<evidence type="ECO:0000256" key="5">
    <source>
        <dbReference type="ARBA" id="ARBA00023159"/>
    </source>
</evidence>
<dbReference type="PANTHER" id="PTHR47999">
    <property type="entry name" value="TRANSCRIPTION FACTOR MYB8-RELATED-RELATED"/>
    <property type="match status" value="1"/>
</dbReference>
<evidence type="ECO:0000259" key="9">
    <source>
        <dbReference type="PROSITE" id="PS50090"/>
    </source>
</evidence>
<feature type="compositionally biased region" description="Polar residues" evidence="8">
    <location>
        <begin position="126"/>
        <end position="160"/>
    </location>
</feature>
<reference evidence="11" key="1">
    <citation type="journal article" date="2013" name="PLoS Genet.">
        <title>Divergent selection drives genetic differentiation in an R2R3-MYB transcription factor that contributes to incipient speciation in Mimulus aurantiacus.</title>
        <authorList>
            <person name="Streisfeld M.A."/>
            <person name="Young W.N."/>
            <person name="Sobel J.M."/>
        </authorList>
    </citation>
    <scope>NUCLEOTIDE SEQUENCE</scope>
</reference>
<keyword evidence="2" id="KW-0677">Repeat</keyword>
<evidence type="ECO:0000256" key="7">
    <source>
        <dbReference type="ARBA" id="ARBA00023242"/>
    </source>
</evidence>
<evidence type="ECO:0000259" key="10">
    <source>
        <dbReference type="PROSITE" id="PS51294"/>
    </source>
</evidence>
<evidence type="ECO:0000256" key="2">
    <source>
        <dbReference type="ARBA" id="ARBA00022737"/>
    </source>
</evidence>
<protein>
    <submittedName>
        <fullName evidence="11">Putative R2R3 MYB transcriptional regulator</fullName>
    </submittedName>
</protein>
<keyword evidence="6" id="KW-0804">Transcription</keyword>
<dbReference type="PROSITE" id="PS51294">
    <property type="entry name" value="HTH_MYB"/>
    <property type="match status" value="2"/>
</dbReference>
<dbReference type="EMBL" id="JX661264">
    <property type="protein sequence ID" value="AGI61040.1"/>
    <property type="molecule type" value="Genomic_DNA"/>
</dbReference>
<dbReference type="GO" id="GO:0005634">
    <property type="term" value="C:nucleus"/>
    <property type="evidence" value="ECO:0007669"/>
    <property type="project" value="UniProtKB-SubCell"/>
</dbReference>